<organism evidence="4 5">
    <name type="scientific">Leptotrombidium deliense</name>
    <dbReference type="NCBI Taxonomy" id="299467"/>
    <lineage>
        <taxon>Eukaryota</taxon>
        <taxon>Metazoa</taxon>
        <taxon>Ecdysozoa</taxon>
        <taxon>Arthropoda</taxon>
        <taxon>Chelicerata</taxon>
        <taxon>Arachnida</taxon>
        <taxon>Acari</taxon>
        <taxon>Acariformes</taxon>
        <taxon>Trombidiformes</taxon>
        <taxon>Prostigmata</taxon>
        <taxon>Anystina</taxon>
        <taxon>Parasitengona</taxon>
        <taxon>Trombiculoidea</taxon>
        <taxon>Trombiculidae</taxon>
        <taxon>Leptotrombidium</taxon>
    </lineage>
</organism>
<dbReference type="PANTHER" id="PTHR12634">
    <property type="entry name" value="SIT4 YEAST -ASSOCIATING PROTEIN-RELATED"/>
    <property type="match status" value="1"/>
</dbReference>
<name>A0A443SUA1_9ACAR</name>
<comment type="caution">
    <text evidence="4">The sequence shown here is derived from an EMBL/GenBank/DDBJ whole genome shotgun (WGS) entry which is preliminary data.</text>
</comment>
<dbReference type="AlphaFoldDB" id="A0A443SUA1"/>
<evidence type="ECO:0000256" key="2">
    <source>
        <dbReference type="ARBA" id="ARBA00023306"/>
    </source>
</evidence>
<accession>A0A443SUA1</accession>
<dbReference type="GO" id="GO:0005829">
    <property type="term" value="C:cytosol"/>
    <property type="evidence" value="ECO:0007669"/>
    <property type="project" value="TreeGrafter"/>
</dbReference>
<gene>
    <name evidence="4" type="ORF">B4U80_06957</name>
</gene>
<feature type="region of interest" description="Disordered" evidence="3">
    <location>
        <begin position="502"/>
        <end position="521"/>
    </location>
</feature>
<dbReference type="VEuPathDB" id="VectorBase:LDEU000943"/>
<dbReference type="GO" id="GO:0019888">
    <property type="term" value="F:protein phosphatase regulator activity"/>
    <property type="evidence" value="ECO:0007669"/>
    <property type="project" value="TreeGrafter"/>
</dbReference>
<proteinExistence type="inferred from homology"/>
<dbReference type="InterPro" id="IPR007587">
    <property type="entry name" value="SAPS"/>
</dbReference>
<evidence type="ECO:0000313" key="5">
    <source>
        <dbReference type="Proteomes" id="UP000288716"/>
    </source>
</evidence>
<protein>
    <submittedName>
        <fullName evidence="4">Serine/threonine-protein phosphatase 6 regulatory subunit 3-like protein</fullName>
    </submittedName>
</protein>
<dbReference type="EMBL" id="NCKV01000271">
    <property type="protein sequence ID" value="RWS31098.1"/>
    <property type="molecule type" value="Genomic_DNA"/>
</dbReference>
<evidence type="ECO:0000256" key="1">
    <source>
        <dbReference type="ARBA" id="ARBA00006180"/>
    </source>
</evidence>
<evidence type="ECO:0000313" key="4">
    <source>
        <dbReference type="EMBL" id="RWS31098.1"/>
    </source>
</evidence>
<dbReference type="STRING" id="299467.A0A443SUA1"/>
<dbReference type="Proteomes" id="UP000288716">
    <property type="component" value="Unassembled WGS sequence"/>
</dbReference>
<keyword evidence="2" id="KW-0131">Cell cycle</keyword>
<feature type="region of interest" description="Disordered" evidence="3">
    <location>
        <begin position="464"/>
        <end position="493"/>
    </location>
</feature>
<dbReference type="OrthoDB" id="295029at2759"/>
<reference evidence="4 5" key="1">
    <citation type="journal article" date="2018" name="Gigascience">
        <title>Genomes of trombidid mites reveal novel predicted allergens and laterally-transferred genes associated with secondary metabolism.</title>
        <authorList>
            <person name="Dong X."/>
            <person name="Chaisiri K."/>
            <person name="Xia D."/>
            <person name="Armstrong S.D."/>
            <person name="Fang Y."/>
            <person name="Donnelly M.J."/>
            <person name="Kadowaki T."/>
            <person name="McGarry J.W."/>
            <person name="Darby A.C."/>
            <person name="Makepeace B.L."/>
        </authorList>
    </citation>
    <scope>NUCLEOTIDE SEQUENCE [LARGE SCALE GENOMIC DNA]</scope>
    <source>
        <strain evidence="4">UoL-UT</strain>
    </source>
</reference>
<dbReference type="Pfam" id="PF04499">
    <property type="entry name" value="SAPS"/>
    <property type="match status" value="1"/>
</dbReference>
<dbReference type="GO" id="GO:0005634">
    <property type="term" value="C:nucleus"/>
    <property type="evidence" value="ECO:0007669"/>
    <property type="project" value="TreeGrafter"/>
</dbReference>
<keyword evidence="5" id="KW-1185">Reference proteome</keyword>
<feature type="region of interest" description="Disordered" evidence="3">
    <location>
        <begin position="397"/>
        <end position="423"/>
    </location>
</feature>
<dbReference type="PANTHER" id="PTHR12634:SF8">
    <property type="entry name" value="FIERY MOUNTAIN, ISOFORM D"/>
    <property type="match status" value="1"/>
</dbReference>
<dbReference type="GO" id="GO:0019903">
    <property type="term" value="F:protein phosphatase binding"/>
    <property type="evidence" value="ECO:0007669"/>
    <property type="project" value="InterPro"/>
</dbReference>
<comment type="similarity">
    <text evidence="1">Belongs to the SAPS family.</text>
</comment>
<sequence length="521" mass="58153">MASNPIFSRMDLTGSDQMTALDAERLSRCVQQVHAAIIPRLSDFHIILLNPPERPAIHTTVGVIEKPLGATRLEVVHLIRALLSSNNPGINQKICELKTVPVLIDLFFSYPWNNFLHTQVEQSIKSILNNAKSNSPVTSPTVADGDSSHSSQEVTSLLVDQLFSDARLIERIIDIWESYHADDTSTKQPRPGYMGHVIKIANNIVLNKDQDAVLNATKLISDEYKRKWDFFVDKTLSDINKRMQTPLVNEVPTATAFDKNAIRQQENALQQAFIEYQMQQMTRSLCTQIEFNAAEFNEIDDNIQAPVDHMARVNYNLENQLESSRNVDVFEQMCAERIRTSLDSNSSDEEDLWESTDRDMSFTRSNMSENRNQSSIQVFGTNSGDVAEMKMDVDQTDAWNDVPSSNVTSVLDPWASPKESNSKEKLVSDSSWADFSTFNDFHSSQAAPPNMCISVSSVMPSSSDTSIFPSSGDPGITSVTTDSELRENNEDLDVGCEVSNVVEEKDSEVSSSIDNVLNGPH</sequence>
<evidence type="ECO:0000256" key="3">
    <source>
        <dbReference type="SAM" id="MobiDB-lite"/>
    </source>
</evidence>